<keyword evidence="8" id="KW-1185">Reference proteome</keyword>
<dbReference type="Gene3D" id="2.90.10.10">
    <property type="entry name" value="Bulb-type lectin domain"/>
    <property type="match status" value="1"/>
</dbReference>
<evidence type="ECO:0000256" key="6">
    <source>
        <dbReference type="SAM" id="SignalP"/>
    </source>
</evidence>
<dbReference type="EC" id="2.7.11.1" evidence="2"/>
<dbReference type="GO" id="GO:0016020">
    <property type="term" value="C:membrane"/>
    <property type="evidence" value="ECO:0007669"/>
    <property type="project" value="UniProtKB-SubCell"/>
</dbReference>
<keyword evidence="3" id="KW-0675">Receptor</keyword>
<protein>
    <recommendedName>
        <fullName evidence="2">non-specific serine/threonine protein kinase</fullName>
        <ecNumber evidence="2">2.7.11.1</ecNumber>
    </recommendedName>
</protein>
<dbReference type="Gramene" id="AET6Gv20951900.15">
    <property type="protein sequence ID" value="AET6Gv20951900.15"/>
    <property type="gene ID" value="AET6Gv20951900"/>
</dbReference>
<dbReference type="EnsemblPlants" id="AET6Gv20951900.15">
    <property type="protein sequence ID" value="AET6Gv20951900.15"/>
    <property type="gene ID" value="AET6Gv20951900"/>
</dbReference>
<dbReference type="Proteomes" id="UP000015105">
    <property type="component" value="Chromosome 6D"/>
</dbReference>
<evidence type="ECO:0000256" key="1">
    <source>
        <dbReference type="ARBA" id="ARBA00004479"/>
    </source>
</evidence>
<comment type="catalytic activity">
    <reaction evidence="4">
        <text>L-threonyl-[protein] + ATP = O-phospho-L-threonyl-[protein] + ADP + H(+)</text>
        <dbReference type="Rhea" id="RHEA:46608"/>
        <dbReference type="Rhea" id="RHEA-COMP:11060"/>
        <dbReference type="Rhea" id="RHEA-COMP:11605"/>
        <dbReference type="ChEBI" id="CHEBI:15378"/>
        <dbReference type="ChEBI" id="CHEBI:30013"/>
        <dbReference type="ChEBI" id="CHEBI:30616"/>
        <dbReference type="ChEBI" id="CHEBI:61977"/>
        <dbReference type="ChEBI" id="CHEBI:456216"/>
        <dbReference type="EC" id="2.7.11.1"/>
    </reaction>
</comment>
<evidence type="ECO:0000256" key="5">
    <source>
        <dbReference type="ARBA" id="ARBA00048679"/>
    </source>
</evidence>
<evidence type="ECO:0000256" key="2">
    <source>
        <dbReference type="ARBA" id="ARBA00012513"/>
    </source>
</evidence>
<dbReference type="AlphaFoldDB" id="A0A453Q1W6"/>
<dbReference type="GO" id="GO:0004674">
    <property type="term" value="F:protein serine/threonine kinase activity"/>
    <property type="evidence" value="ECO:0007669"/>
    <property type="project" value="UniProtKB-EC"/>
</dbReference>
<name>A0A453Q1W6_AEGTS</name>
<reference evidence="7" key="3">
    <citation type="journal article" date="2017" name="Nature">
        <title>Genome sequence of the progenitor of the wheat D genome Aegilops tauschii.</title>
        <authorList>
            <person name="Luo M.C."/>
            <person name="Gu Y.Q."/>
            <person name="Puiu D."/>
            <person name="Wang H."/>
            <person name="Twardziok S.O."/>
            <person name="Deal K.R."/>
            <person name="Huo N."/>
            <person name="Zhu T."/>
            <person name="Wang L."/>
            <person name="Wang Y."/>
            <person name="McGuire P.E."/>
            <person name="Liu S."/>
            <person name="Long H."/>
            <person name="Ramasamy R.K."/>
            <person name="Rodriguez J.C."/>
            <person name="Van S.L."/>
            <person name="Yuan L."/>
            <person name="Wang Z."/>
            <person name="Xia Z."/>
            <person name="Xiao L."/>
            <person name="Anderson O.D."/>
            <person name="Ouyang S."/>
            <person name="Liang Y."/>
            <person name="Zimin A.V."/>
            <person name="Pertea G."/>
            <person name="Qi P."/>
            <person name="Bennetzen J.L."/>
            <person name="Dai X."/>
            <person name="Dawson M.W."/>
            <person name="Muller H.G."/>
            <person name="Kugler K."/>
            <person name="Rivarola-Duarte L."/>
            <person name="Spannagl M."/>
            <person name="Mayer K.F.X."/>
            <person name="Lu F.H."/>
            <person name="Bevan M.W."/>
            <person name="Leroy P."/>
            <person name="Li P."/>
            <person name="You F.M."/>
            <person name="Sun Q."/>
            <person name="Liu Z."/>
            <person name="Lyons E."/>
            <person name="Wicker T."/>
            <person name="Salzberg S.L."/>
            <person name="Devos K.M."/>
            <person name="Dvorak J."/>
        </authorList>
    </citation>
    <scope>NUCLEOTIDE SEQUENCE [LARGE SCALE GENOMIC DNA]</scope>
    <source>
        <strain evidence="7">cv. AL8/78</strain>
    </source>
</reference>
<reference evidence="8" key="2">
    <citation type="journal article" date="2017" name="Nat. Plants">
        <title>The Aegilops tauschii genome reveals multiple impacts of transposons.</title>
        <authorList>
            <person name="Zhao G."/>
            <person name="Zou C."/>
            <person name="Li K."/>
            <person name="Wang K."/>
            <person name="Li T."/>
            <person name="Gao L."/>
            <person name="Zhang X."/>
            <person name="Wang H."/>
            <person name="Yang Z."/>
            <person name="Liu X."/>
            <person name="Jiang W."/>
            <person name="Mao L."/>
            <person name="Kong X."/>
            <person name="Jiao Y."/>
            <person name="Jia J."/>
        </authorList>
    </citation>
    <scope>NUCLEOTIDE SEQUENCE [LARGE SCALE GENOMIC DNA]</scope>
    <source>
        <strain evidence="8">cv. AL8/78</strain>
    </source>
</reference>
<reference evidence="7" key="5">
    <citation type="journal article" date="2021" name="G3 (Bethesda)">
        <title>Aegilops tauschii genome assembly Aet v5.0 features greater sequence contiguity and improved annotation.</title>
        <authorList>
            <person name="Wang L."/>
            <person name="Zhu T."/>
            <person name="Rodriguez J.C."/>
            <person name="Deal K.R."/>
            <person name="Dubcovsky J."/>
            <person name="McGuire P.E."/>
            <person name="Lux T."/>
            <person name="Spannagl M."/>
            <person name="Mayer K.F.X."/>
            <person name="Baldrich P."/>
            <person name="Meyers B.C."/>
            <person name="Huo N."/>
            <person name="Gu Y.Q."/>
            <person name="Zhou H."/>
            <person name="Devos K.M."/>
            <person name="Bennetzen J.L."/>
            <person name="Unver T."/>
            <person name="Budak H."/>
            <person name="Gulick P.J."/>
            <person name="Galiba G."/>
            <person name="Kalapos B."/>
            <person name="Nelson D.R."/>
            <person name="Li P."/>
            <person name="You F.M."/>
            <person name="Luo M.C."/>
            <person name="Dvorak J."/>
        </authorList>
    </citation>
    <scope>NUCLEOTIDE SEQUENCE [LARGE SCALE GENOMIC DNA]</scope>
    <source>
        <strain evidence="7">cv. AL8/78</strain>
    </source>
</reference>
<accession>A0A453Q1W6</accession>
<sequence>MDPLPLHTIIWLVCWSFWLFPFCASSGSRLLPDKPLSVGSTITSDDGTFALGFFSRAMPITDPSSATLAFTSGSNLALSDTKGTLLWTTNISAA</sequence>
<proteinExistence type="predicted"/>
<keyword evidence="6" id="KW-0732">Signal</keyword>
<organism evidence="7 8">
    <name type="scientific">Aegilops tauschii subsp. strangulata</name>
    <name type="common">Goatgrass</name>
    <dbReference type="NCBI Taxonomy" id="200361"/>
    <lineage>
        <taxon>Eukaryota</taxon>
        <taxon>Viridiplantae</taxon>
        <taxon>Streptophyta</taxon>
        <taxon>Embryophyta</taxon>
        <taxon>Tracheophyta</taxon>
        <taxon>Spermatophyta</taxon>
        <taxon>Magnoliopsida</taxon>
        <taxon>Liliopsida</taxon>
        <taxon>Poales</taxon>
        <taxon>Poaceae</taxon>
        <taxon>BOP clade</taxon>
        <taxon>Pooideae</taxon>
        <taxon>Triticodae</taxon>
        <taxon>Triticeae</taxon>
        <taxon>Triticinae</taxon>
        <taxon>Aegilops</taxon>
    </lineage>
</organism>
<evidence type="ECO:0000256" key="4">
    <source>
        <dbReference type="ARBA" id="ARBA00047899"/>
    </source>
</evidence>
<reference evidence="8" key="1">
    <citation type="journal article" date="2014" name="Science">
        <title>Ancient hybridizations among the ancestral genomes of bread wheat.</title>
        <authorList>
            <consortium name="International Wheat Genome Sequencing Consortium,"/>
            <person name="Marcussen T."/>
            <person name="Sandve S.R."/>
            <person name="Heier L."/>
            <person name="Spannagl M."/>
            <person name="Pfeifer M."/>
            <person name="Jakobsen K.S."/>
            <person name="Wulff B.B."/>
            <person name="Steuernagel B."/>
            <person name="Mayer K.F."/>
            <person name="Olsen O.A."/>
        </authorList>
    </citation>
    <scope>NUCLEOTIDE SEQUENCE [LARGE SCALE GENOMIC DNA]</scope>
    <source>
        <strain evidence="8">cv. AL8/78</strain>
    </source>
</reference>
<comment type="subcellular location">
    <subcellularLocation>
        <location evidence="1">Membrane</location>
        <topology evidence="1">Single-pass type I membrane protein</topology>
    </subcellularLocation>
</comment>
<feature type="signal peptide" evidence="6">
    <location>
        <begin position="1"/>
        <end position="25"/>
    </location>
</feature>
<dbReference type="SUPFAM" id="SSF51110">
    <property type="entry name" value="alpha-D-mannose-specific plant lectins"/>
    <property type="match status" value="1"/>
</dbReference>
<evidence type="ECO:0000256" key="3">
    <source>
        <dbReference type="ARBA" id="ARBA00023170"/>
    </source>
</evidence>
<evidence type="ECO:0000313" key="8">
    <source>
        <dbReference type="Proteomes" id="UP000015105"/>
    </source>
</evidence>
<comment type="catalytic activity">
    <reaction evidence="5">
        <text>L-seryl-[protein] + ATP = O-phospho-L-seryl-[protein] + ADP + H(+)</text>
        <dbReference type="Rhea" id="RHEA:17989"/>
        <dbReference type="Rhea" id="RHEA-COMP:9863"/>
        <dbReference type="Rhea" id="RHEA-COMP:11604"/>
        <dbReference type="ChEBI" id="CHEBI:15378"/>
        <dbReference type="ChEBI" id="CHEBI:29999"/>
        <dbReference type="ChEBI" id="CHEBI:30616"/>
        <dbReference type="ChEBI" id="CHEBI:83421"/>
        <dbReference type="ChEBI" id="CHEBI:456216"/>
        <dbReference type="EC" id="2.7.11.1"/>
    </reaction>
</comment>
<evidence type="ECO:0000313" key="7">
    <source>
        <dbReference type="EnsemblPlants" id="AET6Gv20951900.15"/>
    </source>
</evidence>
<dbReference type="InterPro" id="IPR036426">
    <property type="entry name" value="Bulb-type_lectin_dom_sf"/>
</dbReference>
<feature type="chain" id="PRO_5019139834" description="non-specific serine/threonine protein kinase" evidence="6">
    <location>
        <begin position="26"/>
        <end position="94"/>
    </location>
</feature>
<reference evidence="7" key="4">
    <citation type="submission" date="2019-03" db="UniProtKB">
        <authorList>
            <consortium name="EnsemblPlants"/>
        </authorList>
    </citation>
    <scope>IDENTIFICATION</scope>
</reference>